<evidence type="ECO:0000256" key="2">
    <source>
        <dbReference type="SAM" id="Coils"/>
    </source>
</evidence>
<dbReference type="Gene3D" id="3.30.420.10">
    <property type="entry name" value="Ribonuclease H-like superfamily/Ribonuclease H"/>
    <property type="match status" value="1"/>
</dbReference>
<evidence type="ECO:0000256" key="1">
    <source>
        <dbReference type="ARBA" id="ARBA00002286"/>
    </source>
</evidence>
<dbReference type="Pfam" id="PF00665">
    <property type="entry name" value="rve"/>
    <property type="match status" value="1"/>
</dbReference>
<reference evidence="4 5" key="1">
    <citation type="submission" date="2024-02" db="EMBL/GenBank/DDBJ databases">
        <title>Seven novel Bacillus-like species.</title>
        <authorList>
            <person name="Liu G."/>
        </authorList>
    </citation>
    <scope>NUCLEOTIDE SEQUENCE [LARGE SCALE GENOMIC DNA]</scope>
    <source>
        <strain evidence="4 5">FJAT-52991</strain>
    </source>
</reference>
<dbReference type="Proteomes" id="UP001387364">
    <property type="component" value="Chromosome"/>
</dbReference>
<evidence type="ECO:0000313" key="4">
    <source>
        <dbReference type="EMBL" id="WXB92314.1"/>
    </source>
</evidence>
<dbReference type="PANTHER" id="PTHR46889:SF5">
    <property type="entry name" value="INTEGRASE PROTEIN"/>
    <property type="match status" value="1"/>
</dbReference>
<organism evidence="4 5">
    <name type="scientific">Bacillus kandeliae</name>
    <dbReference type="NCBI Taxonomy" id="3129297"/>
    <lineage>
        <taxon>Bacteria</taxon>
        <taxon>Bacillati</taxon>
        <taxon>Bacillota</taxon>
        <taxon>Bacilli</taxon>
        <taxon>Bacillales</taxon>
        <taxon>Bacillaceae</taxon>
        <taxon>Bacillus</taxon>
    </lineage>
</organism>
<dbReference type="InterPro" id="IPR001584">
    <property type="entry name" value="Integrase_cat-core"/>
</dbReference>
<dbReference type="RefSeq" id="WP_338750683.1">
    <property type="nucleotide sequence ID" value="NZ_CP147404.1"/>
</dbReference>
<evidence type="ECO:0000259" key="3">
    <source>
        <dbReference type="PROSITE" id="PS50994"/>
    </source>
</evidence>
<accession>A0ABZ2N404</accession>
<comment type="function">
    <text evidence="1">Involved in the transposition of the insertion sequence.</text>
</comment>
<sequence>MSKKVFTEKEIKLLSINPYVKSVSSKGITYTDEFKHIFIAEKKKGKFARDIFEQHGFDIDVLGKHRIKSASRRWNDAYNEGGISGLRDTRTGNSGRPRERELSLEEKNARLEAQINLLKAENELFKKDSICRKGDEEIALPPSRKYILIRSVIEKYQLKNIVSYLCKAAGVSRSGYYNYFSKASQEQRKLKDEKDEVVKGIVLKAFHFKRRKKGARQIKMTLAGQFGVVYNLKRIRRIMKKYGIICPIRKANPYRRMMKATQEHRVVPNLLNRQFKQGVPGKVLLTDITYLYYGKGQKAYLSTIKDSSTNELLAYHVSDRLTMDLATGTLLKLKKNRNFRKTEDALIHSDQGTHYTHPDFQKLVKKLGLRQSMSRRGNCWDNAPQESFFGHFKDEAYIKPCITLEELKREIKQYMIYYNNYRYQWNLKKMTPVQYRDHLLKLTYFYKYTLLSFRAEC</sequence>
<dbReference type="InterPro" id="IPR012337">
    <property type="entry name" value="RNaseH-like_sf"/>
</dbReference>
<proteinExistence type="predicted"/>
<dbReference type="Pfam" id="PF13276">
    <property type="entry name" value="HTH_21"/>
    <property type="match status" value="1"/>
</dbReference>
<dbReference type="InterPro" id="IPR048020">
    <property type="entry name" value="Transpos_IS3"/>
</dbReference>
<dbReference type="InterPro" id="IPR025948">
    <property type="entry name" value="HTH-like_dom"/>
</dbReference>
<dbReference type="InterPro" id="IPR036397">
    <property type="entry name" value="RNaseH_sf"/>
</dbReference>
<dbReference type="EMBL" id="CP147404">
    <property type="protein sequence ID" value="WXB92314.1"/>
    <property type="molecule type" value="Genomic_DNA"/>
</dbReference>
<dbReference type="NCBIfam" id="NF033516">
    <property type="entry name" value="transpos_IS3"/>
    <property type="match status" value="1"/>
</dbReference>
<name>A0ABZ2N404_9BACI</name>
<evidence type="ECO:0000313" key="5">
    <source>
        <dbReference type="Proteomes" id="UP001387364"/>
    </source>
</evidence>
<dbReference type="SUPFAM" id="SSF53098">
    <property type="entry name" value="Ribonuclease H-like"/>
    <property type="match status" value="1"/>
</dbReference>
<keyword evidence="2" id="KW-0175">Coiled coil</keyword>
<feature type="domain" description="Integrase catalytic" evidence="3">
    <location>
        <begin position="276"/>
        <end position="440"/>
    </location>
</feature>
<gene>
    <name evidence="4" type="ORF">WDJ61_13760</name>
</gene>
<dbReference type="InterPro" id="IPR050900">
    <property type="entry name" value="Transposase_IS3/IS150/IS904"/>
</dbReference>
<dbReference type="InterPro" id="IPR046929">
    <property type="entry name" value="HTH_Tnp"/>
</dbReference>
<dbReference type="PROSITE" id="PS50994">
    <property type="entry name" value="INTEGRASE"/>
    <property type="match status" value="1"/>
</dbReference>
<feature type="coiled-coil region" evidence="2">
    <location>
        <begin position="101"/>
        <end position="128"/>
    </location>
</feature>
<keyword evidence="5" id="KW-1185">Reference proteome</keyword>
<dbReference type="Pfam" id="PF20310">
    <property type="entry name" value="HTH_Tnp_2"/>
    <property type="match status" value="1"/>
</dbReference>
<dbReference type="Pfam" id="PF13333">
    <property type="entry name" value="rve_2"/>
    <property type="match status" value="1"/>
</dbReference>
<dbReference type="PANTHER" id="PTHR46889">
    <property type="entry name" value="TRANSPOSASE INSF FOR INSERTION SEQUENCE IS3B-RELATED"/>
    <property type="match status" value="1"/>
</dbReference>
<protein>
    <submittedName>
        <fullName evidence="4">IS3 family transposase</fullName>
    </submittedName>
</protein>